<comment type="pathway">
    <text evidence="9 10">Cell wall biogenesis; peptidoglycan biosynthesis.</text>
</comment>
<gene>
    <name evidence="9" type="primary">murE</name>
    <name evidence="13" type="ORF">B5D82_00370</name>
</gene>
<dbReference type="RefSeq" id="WP_081148296.1">
    <property type="nucleotide sequence ID" value="NZ_CP020465.1"/>
</dbReference>
<evidence type="ECO:0000313" key="13">
    <source>
        <dbReference type="EMBL" id="ASP46363.1"/>
    </source>
</evidence>
<dbReference type="AlphaFoldDB" id="A0A222G433"/>
<dbReference type="GO" id="GO:0071555">
    <property type="term" value="P:cell wall organization"/>
    <property type="evidence" value="ECO:0007669"/>
    <property type="project" value="UniProtKB-KW"/>
</dbReference>
<dbReference type="GO" id="GO:0008765">
    <property type="term" value="F:UDP-N-acetylmuramoylalanyl-D-glutamate-2,6-diaminopimelate ligase activity"/>
    <property type="evidence" value="ECO:0007669"/>
    <property type="project" value="UniProtKB-UniRule"/>
</dbReference>
<feature type="binding site" evidence="9">
    <location>
        <begin position="455"/>
        <end position="458"/>
    </location>
    <ligand>
        <name>meso-2,6-diaminopimelate</name>
        <dbReference type="ChEBI" id="CHEBI:57791"/>
    </ligand>
</feature>
<keyword evidence="9 10" id="KW-0132">Cell division</keyword>
<feature type="domain" description="Mur ligase C-terminal" evidence="11">
    <location>
        <begin position="382"/>
        <end position="508"/>
    </location>
</feature>
<dbReference type="KEGG" id="cber:B5D82_00370"/>
<dbReference type="GO" id="GO:0009252">
    <property type="term" value="P:peptidoglycan biosynthetic process"/>
    <property type="evidence" value="ECO:0007669"/>
    <property type="project" value="UniProtKB-UniRule"/>
</dbReference>
<dbReference type="InterPro" id="IPR013221">
    <property type="entry name" value="Mur_ligase_cen"/>
</dbReference>
<dbReference type="NCBIfam" id="NF001126">
    <property type="entry name" value="PRK00139.1-4"/>
    <property type="match status" value="1"/>
</dbReference>
<evidence type="ECO:0000259" key="11">
    <source>
        <dbReference type="Pfam" id="PF02875"/>
    </source>
</evidence>
<dbReference type="Gene3D" id="3.40.1390.10">
    <property type="entry name" value="MurE/MurF, N-terminal domain"/>
    <property type="match status" value="1"/>
</dbReference>
<evidence type="ECO:0000259" key="12">
    <source>
        <dbReference type="Pfam" id="PF08245"/>
    </source>
</evidence>
<dbReference type="SUPFAM" id="SSF63418">
    <property type="entry name" value="MurE/MurF N-terminal domain"/>
    <property type="match status" value="1"/>
</dbReference>
<comment type="function">
    <text evidence="9">Catalyzes the addition of meso-diaminopimelic acid to the nucleotide precursor UDP-N-acetylmuramoyl-L-alanyl-D-glutamate (UMAG) in the biosynthesis of bacterial cell-wall peptidoglycan.</text>
</comment>
<dbReference type="EC" id="6.3.2.13" evidence="9"/>
<comment type="PTM">
    <text evidence="9">Carboxylation is probably crucial for Mg(2+) binding and, consequently, for the gamma-phosphate positioning of ATP.</text>
</comment>
<proteinExistence type="inferred from homology"/>
<dbReference type="GO" id="GO:0005524">
    <property type="term" value="F:ATP binding"/>
    <property type="evidence" value="ECO:0007669"/>
    <property type="project" value="UniProtKB-UniRule"/>
</dbReference>
<feature type="binding site" evidence="9">
    <location>
        <position position="64"/>
    </location>
    <ligand>
        <name>UDP-N-acetyl-alpha-D-muramoyl-L-alanyl-D-glutamate</name>
        <dbReference type="ChEBI" id="CHEBI:83900"/>
    </ligand>
</feature>
<dbReference type="InterPro" id="IPR036615">
    <property type="entry name" value="Mur_ligase_C_dom_sf"/>
</dbReference>
<dbReference type="GO" id="GO:0005737">
    <property type="term" value="C:cytoplasm"/>
    <property type="evidence" value="ECO:0007669"/>
    <property type="project" value="UniProtKB-SubCell"/>
</dbReference>
<evidence type="ECO:0000256" key="2">
    <source>
        <dbReference type="ARBA" id="ARBA00022490"/>
    </source>
</evidence>
<feature type="binding site" evidence="9">
    <location>
        <position position="431"/>
    </location>
    <ligand>
        <name>meso-2,6-diaminopimelate</name>
        <dbReference type="ChEBI" id="CHEBI:57791"/>
    </ligand>
</feature>
<dbReference type="UniPathway" id="UPA00219"/>
<feature type="binding site" evidence="9">
    <location>
        <begin position="198"/>
        <end position="199"/>
    </location>
    <ligand>
        <name>UDP-N-acetyl-alpha-D-muramoyl-L-alanyl-D-glutamate</name>
        <dbReference type="ChEBI" id="CHEBI:83900"/>
    </ligand>
</feature>
<dbReference type="InterPro" id="IPR036565">
    <property type="entry name" value="Mur-like_cat_sf"/>
</dbReference>
<evidence type="ECO:0000256" key="8">
    <source>
        <dbReference type="ARBA" id="ARBA00023316"/>
    </source>
</evidence>
<dbReference type="SUPFAM" id="SSF53623">
    <property type="entry name" value="MurD-like peptide ligases, catalytic domain"/>
    <property type="match status" value="1"/>
</dbReference>
<evidence type="ECO:0000256" key="3">
    <source>
        <dbReference type="ARBA" id="ARBA00022598"/>
    </source>
</evidence>
<dbReference type="Proteomes" id="UP000202259">
    <property type="component" value="Chromosome"/>
</dbReference>
<keyword evidence="5 9" id="KW-0067">ATP-binding</keyword>
<evidence type="ECO:0000256" key="9">
    <source>
        <dbReference type="HAMAP-Rule" id="MF_00208"/>
    </source>
</evidence>
<evidence type="ECO:0000313" key="14">
    <source>
        <dbReference type="Proteomes" id="UP000202259"/>
    </source>
</evidence>
<evidence type="ECO:0000256" key="4">
    <source>
        <dbReference type="ARBA" id="ARBA00022741"/>
    </source>
</evidence>
<feature type="binding site" evidence="9">
    <location>
        <position position="197"/>
    </location>
    <ligand>
        <name>UDP-N-acetyl-alpha-D-muramoyl-L-alanyl-D-glutamate</name>
        <dbReference type="ChEBI" id="CHEBI:83900"/>
    </ligand>
</feature>
<dbReference type="Pfam" id="PF08245">
    <property type="entry name" value="Mur_ligase_M"/>
    <property type="match status" value="1"/>
</dbReference>
<reference evidence="13 14" key="1">
    <citation type="submission" date="2017-08" db="EMBL/GenBank/DDBJ databases">
        <title>Complete genome of Colwellia sp. NB097-1, a psychrophile bacterium ioslated from Bering Sea.</title>
        <authorList>
            <person name="Chen X."/>
        </authorList>
    </citation>
    <scope>NUCLEOTIDE SEQUENCE [LARGE SCALE GENOMIC DNA]</scope>
    <source>
        <strain evidence="13 14">NB097-1</strain>
    </source>
</reference>
<dbReference type="PANTHER" id="PTHR23135">
    <property type="entry name" value="MUR LIGASE FAMILY MEMBER"/>
    <property type="match status" value="1"/>
</dbReference>
<dbReference type="Pfam" id="PF02875">
    <property type="entry name" value="Mur_ligase_C"/>
    <property type="match status" value="1"/>
</dbReference>
<evidence type="ECO:0000256" key="5">
    <source>
        <dbReference type="ARBA" id="ARBA00022840"/>
    </source>
</evidence>
<keyword evidence="4 9" id="KW-0547">Nucleotide-binding</keyword>
<dbReference type="GO" id="GO:0004326">
    <property type="term" value="F:tetrahydrofolylpolyglutamate synthase activity"/>
    <property type="evidence" value="ECO:0007669"/>
    <property type="project" value="InterPro"/>
</dbReference>
<keyword evidence="14" id="KW-1185">Reference proteome</keyword>
<dbReference type="Gene3D" id="3.90.190.20">
    <property type="entry name" value="Mur ligase, C-terminal domain"/>
    <property type="match status" value="1"/>
</dbReference>
<feature type="short sequence motif" description="Meso-diaminopimelate recognition motif" evidence="9">
    <location>
        <begin position="455"/>
        <end position="458"/>
    </location>
</feature>
<dbReference type="InterPro" id="IPR018109">
    <property type="entry name" value="Folylpolyglutamate_synth_CS"/>
</dbReference>
<keyword evidence="8 9" id="KW-0961">Cell wall biogenesis/degradation</keyword>
<dbReference type="OrthoDB" id="9800958at2"/>
<evidence type="ECO:0000256" key="10">
    <source>
        <dbReference type="RuleBase" id="RU004135"/>
    </source>
</evidence>
<dbReference type="GO" id="GO:0051301">
    <property type="term" value="P:cell division"/>
    <property type="evidence" value="ECO:0007669"/>
    <property type="project" value="UniProtKB-KW"/>
</dbReference>
<keyword evidence="6 9" id="KW-0133">Cell shape</keyword>
<protein>
    <recommendedName>
        <fullName evidence="9">UDP-N-acetylmuramoyl-L-alanyl-D-glutamate--2,6-diaminopimelate ligase</fullName>
        <ecNumber evidence="9">6.3.2.13</ecNumber>
    </recommendedName>
    <alternativeName>
        <fullName evidence="9">Meso-A2pm-adding enzyme</fullName>
    </alternativeName>
    <alternativeName>
        <fullName evidence="9">Meso-diaminopimelate-adding enzyme</fullName>
    </alternativeName>
    <alternativeName>
        <fullName evidence="9">UDP-MurNAc-L-Ala-D-Glu:meso-diaminopimelate ligase</fullName>
    </alternativeName>
    <alternativeName>
        <fullName evidence="9">UDP-MurNAc-tripeptide synthetase</fullName>
    </alternativeName>
    <alternativeName>
        <fullName evidence="9">UDP-N-acetylmuramyl-tripeptide synthetase</fullName>
    </alternativeName>
</protein>
<keyword evidence="3 9" id="KW-0436">Ligase</keyword>
<sequence length="540" mass="58524">MFDHALDVSNASKNFAAIEAVLSVGEITLSSSELTKLKARFKVQLSAQNSQQSAVAKANLVNDTRALNAGDVFCAVIGSLRDGREYVEQAISANCAMILQETTEQSAHGQLTWLEQVPGSQLPVLSYFQLNDNLFNVAKAFYAEPQKSLNIIGITGTNGKTSTSQIIANLLDYCHKNCAVIGTNGAGKLAQLQTIENTTPGATELHQLLALFIEQNITDVAMEVSSHALAQKRVSARLFNTAVFTNLSRDHLDYHQTMSAYAAAKQEIFTGDNKQVAVINGDDKQAQKWLENWPKAQAVVVYGRDKHIADYARFAQALNVKHHANGVSFQLITEQGECEIHSQLLGDFNVENLLAAIAVLMVENIALTTIAKAITQLVPIIGRMEAFSSAGKPTTVVDYAHTPDALASALDACRLHCHGKLWLVFGCGGDRDVGKRALMAKVAESKADHMIITNDNPRSEDPESIAADIIAGLGETTNFEKILDRETAILSALTQAAADDVVLCAGKGHENTIIFGNEKRHYDERAVVKAFYSAEKEVTV</sequence>
<dbReference type="SUPFAM" id="SSF53244">
    <property type="entry name" value="MurD-like peptide ligases, peptide-binding domain"/>
    <property type="match status" value="1"/>
</dbReference>
<feature type="binding site" evidence="9">
    <location>
        <begin position="156"/>
        <end position="162"/>
    </location>
    <ligand>
        <name>ATP</name>
        <dbReference type="ChEBI" id="CHEBI:30616"/>
    </ligand>
</feature>
<comment type="caution">
    <text evidence="9">Lacks conserved residue(s) required for the propagation of feature annotation.</text>
</comment>
<dbReference type="EMBL" id="CP020465">
    <property type="protein sequence ID" value="ASP46363.1"/>
    <property type="molecule type" value="Genomic_DNA"/>
</dbReference>
<dbReference type="NCBIfam" id="TIGR01085">
    <property type="entry name" value="murE"/>
    <property type="match status" value="1"/>
</dbReference>
<feature type="binding site" evidence="9">
    <location>
        <position position="506"/>
    </location>
    <ligand>
        <name>meso-2,6-diaminopimelate</name>
        <dbReference type="ChEBI" id="CHEBI:57791"/>
    </ligand>
</feature>
<dbReference type="GO" id="GO:0008360">
    <property type="term" value="P:regulation of cell shape"/>
    <property type="evidence" value="ECO:0007669"/>
    <property type="project" value="UniProtKB-KW"/>
</dbReference>
<dbReference type="PANTHER" id="PTHR23135:SF4">
    <property type="entry name" value="UDP-N-ACETYLMURAMOYL-L-ALANYL-D-GLUTAMATE--2,6-DIAMINOPIMELATE LIGASE MURE HOMOLOG, CHLOROPLASTIC"/>
    <property type="match status" value="1"/>
</dbReference>
<keyword evidence="9" id="KW-0460">Magnesium</keyword>
<organism evidence="13 14">
    <name type="scientific">Cognaticolwellia beringensis</name>
    <dbReference type="NCBI Taxonomy" id="1967665"/>
    <lineage>
        <taxon>Bacteria</taxon>
        <taxon>Pseudomonadati</taxon>
        <taxon>Pseudomonadota</taxon>
        <taxon>Gammaproteobacteria</taxon>
        <taxon>Alteromonadales</taxon>
        <taxon>Colwelliaceae</taxon>
        <taxon>Cognaticolwellia</taxon>
    </lineage>
</organism>
<evidence type="ECO:0000256" key="1">
    <source>
        <dbReference type="ARBA" id="ARBA00005898"/>
    </source>
</evidence>
<comment type="subcellular location">
    <subcellularLocation>
        <location evidence="9 10">Cytoplasm</location>
    </subcellularLocation>
</comment>
<comment type="catalytic activity">
    <reaction evidence="9">
        <text>UDP-N-acetyl-alpha-D-muramoyl-L-alanyl-D-glutamate + meso-2,6-diaminopimelate + ATP = UDP-N-acetyl-alpha-D-muramoyl-L-alanyl-gamma-D-glutamyl-meso-2,6-diaminopimelate + ADP + phosphate + H(+)</text>
        <dbReference type="Rhea" id="RHEA:23676"/>
        <dbReference type="ChEBI" id="CHEBI:15378"/>
        <dbReference type="ChEBI" id="CHEBI:30616"/>
        <dbReference type="ChEBI" id="CHEBI:43474"/>
        <dbReference type="ChEBI" id="CHEBI:57791"/>
        <dbReference type="ChEBI" id="CHEBI:83900"/>
        <dbReference type="ChEBI" id="CHEBI:83905"/>
        <dbReference type="ChEBI" id="CHEBI:456216"/>
        <dbReference type="EC" id="6.3.2.13"/>
    </reaction>
</comment>
<dbReference type="InterPro" id="IPR005761">
    <property type="entry name" value="UDP-N-AcMur-Glu-dNH2Pim_ligase"/>
</dbReference>
<keyword evidence="7 9" id="KW-0573">Peptidoglycan synthesis</keyword>
<dbReference type="HAMAP" id="MF_00208">
    <property type="entry name" value="MurE"/>
    <property type="match status" value="1"/>
</dbReference>
<evidence type="ECO:0000256" key="6">
    <source>
        <dbReference type="ARBA" id="ARBA00022960"/>
    </source>
</evidence>
<feature type="binding site" evidence="9">
    <location>
        <position position="231"/>
    </location>
    <ligand>
        <name>UDP-N-acetyl-alpha-D-muramoyl-L-alanyl-D-glutamate</name>
        <dbReference type="ChEBI" id="CHEBI:83900"/>
    </ligand>
</feature>
<feature type="binding site" evidence="9">
    <location>
        <position position="225"/>
    </location>
    <ligand>
        <name>UDP-N-acetyl-alpha-D-muramoyl-L-alanyl-D-glutamate</name>
        <dbReference type="ChEBI" id="CHEBI:83900"/>
    </ligand>
</feature>
<dbReference type="GO" id="GO:0000287">
    <property type="term" value="F:magnesium ion binding"/>
    <property type="evidence" value="ECO:0007669"/>
    <property type="project" value="UniProtKB-UniRule"/>
</dbReference>
<feature type="binding site" evidence="9">
    <location>
        <position position="510"/>
    </location>
    <ligand>
        <name>meso-2,6-diaminopimelate</name>
        <dbReference type="ChEBI" id="CHEBI:57791"/>
    </ligand>
</feature>
<comment type="cofactor">
    <cofactor evidence="9">
        <name>Mg(2+)</name>
        <dbReference type="ChEBI" id="CHEBI:18420"/>
    </cofactor>
</comment>
<feature type="domain" description="Mur ligase central" evidence="12">
    <location>
        <begin position="154"/>
        <end position="359"/>
    </location>
</feature>
<dbReference type="Gene3D" id="3.40.1190.10">
    <property type="entry name" value="Mur-like, catalytic domain"/>
    <property type="match status" value="1"/>
</dbReference>
<dbReference type="InterPro" id="IPR004101">
    <property type="entry name" value="Mur_ligase_C"/>
</dbReference>
<comment type="similarity">
    <text evidence="1 9">Belongs to the MurCDEF family. MurE subfamily.</text>
</comment>
<evidence type="ECO:0000256" key="7">
    <source>
        <dbReference type="ARBA" id="ARBA00022984"/>
    </source>
</evidence>
<accession>A0A222G433</accession>
<keyword evidence="2 9" id="KW-0963">Cytoplasm</keyword>
<dbReference type="InterPro" id="IPR035911">
    <property type="entry name" value="MurE/MurF_N"/>
</dbReference>
<feature type="modified residue" description="N6-carboxylysine" evidence="9">
    <location>
        <position position="265"/>
    </location>
</feature>
<name>A0A222G433_9GAMM</name>
<dbReference type="PROSITE" id="PS01011">
    <property type="entry name" value="FOLYLPOLYGLU_SYNT_1"/>
    <property type="match status" value="1"/>
</dbReference>
<feature type="binding site" evidence="9">
    <location>
        <position position="233"/>
    </location>
    <ligand>
        <name>UDP-N-acetyl-alpha-D-muramoyl-L-alanyl-D-glutamate</name>
        <dbReference type="ChEBI" id="CHEBI:83900"/>
    </ligand>
</feature>
<keyword evidence="9 10" id="KW-0131">Cell cycle</keyword>